<dbReference type="Gene3D" id="1.10.8.500">
    <property type="entry name" value="HAMP domain in histidine kinase"/>
    <property type="match status" value="1"/>
</dbReference>
<keyword evidence="7" id="KW-0175">Coiled coil</keyword>
<accession>A0A1S2LH36</accession>
<dbReference type="PROSITE" id="PS50111">
    <property type="entry name" value="CHEMOTAXIS_TRANSDUC_2"/>
    <property type="match status" value="1"/>
</dbReference>
<reference evidence="11 12" key="1">
    <citation type="submission" date="2016-10" db="EMBL/GenBank/DDBJ databases">
        <title>Draft genome sequences of four alkaliphilic bacteria belonging to the Anaerobacillus genus.</title>
        <authorList>
            <person name="Bassil N.M."/>
            <person name="Lloyd J.R."/>
        </authorList>
    </citation>
    <scope>NUCLEOTIDE SEQUENCE [LARGE SCALE GENOMIC DNA]</scope>
    <source>
        <strain evidence="11 12">DSM 18345</strain>
    </source>
</reference>
<evidence type="ECO:0000259" key="9">
    <source>
        <dbReference type="PROSITE" id="PS50111"/>
    </source>
</evidence>
<dbReference type="Pfam" id="PF00672">
    <property type="entry name" value="HAMP"/>
    <property type="match status" value="1"/>
</dbReference>
<dbReference type="RefSeq" id="WP_071310512.1">
    <property type="nucleotide sequence ID" value="NZ_MLQR01000036.1"/>
</dbReference>
<evidence type="ECO:0000256" key="2">
    <source>
        <dbReference type="ARBA" id="ARBA00022475"/>
    </source>
</evidence>
<dbReference type="OrthoDB" id="9760371at2"/>
<keyword evidence="8" id="KW-1133">Transmembrane helix</keyword>
<comment type="similarity">
    <text evidence="5">Belongs to the methyl-accepting chemotaxis (MCP) protein family.</text>
</comment>
<dbReference type="Gene3D" id="3.30.450.20">
    <property type="entry name" value="PAS domain"/>
    <property type="match status" value="1"/>
</dbReference>
<name>A0A1S2LH36_9BACI</name>
<dbReference type="Gene3D" id="1.10.287.950">
    <property type="entry name" value="Methyl-accepting chemotaxis protein"/>
    <property type="match status" value="1"/>
</dbReference>
<gene>
    <name evidence="11" type="ORF">BKP37_15460</name>
</gene>
<evidence type="ECO:0000256" key="4">
    <source>
        <dbReference type="ARBA" id="ARBA00023224"/>
    </source>
</evidence>
<dbReference type="PROSITE" id="PS50885">
    <property type="entry name" value="HAMP"/>
    <property type="match status" value="1"/>
</dbReference>
<evidence type="ECO:0000256" key="8">
    <source>
        <dbReference type="SAM" id="Phobius"/>
    </source>
</evidence>
<evidence type="ECO:0000256" key="1">
    <source>
        <dbReference type="ARBA" id="ARBA00004236"/>
    </source>
</evidence>
<evidence type="ECO:0000256" key="3">
    <source>
        <dbReference type="ARBA" id="ARBA00023136"/>
    </source>
</evidence>
<dbReference type="SMART" id="SM00283">
    <property type="entry name" value="MA"/>
    <property type="match status" value="1"/>
</dbReference>
<dbReference type="CDD" id="cd06225">
    <property type="entry name" value="HAMP"/>
    <property type="match status" value="1"/>
</dbReference>
<comment type="caution">
    <text evidence="11">The sequence shown here is derived from an EMBL/GenBank/DDBJ whole genome shotgun (WGS) entry which is preliminary data.</text>
</comment>
<dbReference type="GO" id="GO:0007165">
    <property type="term" value="P:signal transduction"/>
    <property type="evidence" value="ECO:0007669"/>
    <property type="project" value="UniProtKB-KW"/>
</dbReference>
<keyword evidence="8" id="KW-0812">Transmembrane</keyword>
<protein>
    <recommendedName>
        <fullName evidence="13">Methyl-accepting chemotaxis protein</fullName>
    </recommendedName>
</protein>
<feature type="domain" description="Methyl-accepting transducer" evidence="9">
    <location>
        <begin position="386"/>
        <end position="643"/>
    </location>
</feature>
<feature type="transmembrane region" description="Helical" evidence="8">
    <location>
        <begin position="20"/>
        <end position="42"/>
    </location>
</feature>
<proteinExistence type="inferred from homology"/>
<feature type="domain" description="HAMP" evidence="10">
    <location>
        <begin position="315"/>
        <end position="367"/>
    </location>
</feature>
<evidence type="ECO:0000313" key="11">
    <source>
        <dbReference type="EMBL" id="OIJ11832.1"/>
    </source>
</evidence>
<organism evidence="11 12">
    <name type="scientific">Anaerobacillus alkalilacustris</name>
    <dbReference type="NCBI Taxonomy" id="393763"/>
    <lineage>
        <taxon>Bacteria</taxon>
        <taxon>Bacillati</taxon>
        <taxon>Bacillota</taxon>
        <taxon>Bacilli</taxon>
        <taxon>Bacillales</taxon>
        <taxon>Bacillaceae</taxon>
        <taxon>Anaerobacillus</taxon>
    </lineage>
</organism>
<dbReference type="PANTHER" id="PTHR32089">
    <property type="entry name" value="METHYL-ACCEPTING CHEMOTAXIS PROTEIN MCPB"/>
    <property type="match status" value="1"/>
</dbReference>
<dbReference type="InterPro" id="IPR003660">
    <property type="entry name" value="HAMP_dom"/>
</dbReference>
<keyword evidence="3 8" id="KW-0472">Membrane</keyword>
<dbReference type="PANTHER" id="PTHR32089:SF112">
    <property type="entry name" value="LYSOZYME-LIKE PROTEIN-RELATED"/>
    <property type="match status" value="1"/>
</dbReference>
<evidence type="ECO:0000256" key="5">
    <source>
        <dbReference type="ARBA" id="ARBA00029447"/>
    </source>
</evidence>
<evidence type="ECO:0000256" key="6">
    <source>
        <dbReference type="PROSITE-ProRule" id="PRU00284"/>
    </source>
</evidence>
<dbReference type="SMART" id="SM00304">
    <property type="entry name" value="HAMP"/>
    <property type="match status" value="1"/>
</dbReference>
<feature type="transmembrane region" description="Helical" evidence="8">
    <location>
        <begin position="291"/>
        <end position="314"/>
    </location>
</feature>
<evidence type="ECO:0000256" key="7">
    <source>
        <dbReference type="SAM" id="Coils"/>
    </source>
</evidence>
<feature type="coiled-coil region" evidence="7">
    <location>
        <begin position="383"/>
        <end position="442"/>
    </location>
</feature>
<keyword evidence="2" id="KW-1003">Cell membrane</keyword>
<dbReference type="GO" id="GO:0005886">
    <property type="term" value="C:plasma membrane"/>
    <property type="evidence" value="ECO:0007669"/>
    <property type="project" value="UniProtKB-SubCell"/>
</dbReference>
<comment type="subcellular location">
    <subcellularLocation>
        <location evidence="1">Cell membrane</location>
    </subcellularLocation>
</comment>
<dbReference type="InterPro" id="IPR004089">
    <property type="entry name" value="MCPsignal_dom"/>
</dbReference>
<dbReference type="SUPFAM" id="SSF58104">
    <property type="entry name" value="Methyl-accepting chemotaxis protein (MCP) signaling domain"/>
    <property type="match status" value="1"/>
</dbReference>
<keyword evidence="4 6" id="KW-0807">Transducer</keyword>
<dbReference type="AlphaFoldDB" id="A0A1S2LH36"/>
<dbReference type="EMBL" id="MLQR01000036">
    <property type="protein sequence ID" value="OIJ11832.1"/>
    <property type="molecule type" value="Genomic_DNA"/>
</dbReference>
<feature type="coiled-coil region" evidence="7">
    <location>
        <begin position="632"/>
        <end position="666"/>
    </location>
</feature>
<dbReference type="Proteomes" id="UP000179524">
    <property type="component" value="Unassembled WGS sequence"/>
</dbReference>
<evidence type="ECO:0000313" key="12">
    <source>
        <dbReference type="Proteomes" id="UP000179524"/>
    </source>
</evidence>
<keyword evidence="12" id="KW-1185">Reference proteome</keyword>
<evidence type="ECO:0008006" key="13">
    <source>
        <dbReference type="Google" id="ProtNLM"/>
    </source>
</evidence>
<sequence>MDRKRSNTNKKNNISLKHKLIGWFLILAVGPLTIMLTVAYFASYSVVQDRAGFYSKQFIQQVAANIDLKIFEIEDVSVSIITNRDISENIGAKYREESYSRARSIIEQMALSKQEIDSIRIYGVDGSYLYGGHGNDSVDETFSRGDFPSSELFRTILESDGKPFWFTGIDNNFNDVYMARKMSFYNSRTPSGVILFKLPQETFASLYTDLEIGEHGNAYLLNSDHIIFGHSNLEKVGITYTNDFIINQSNDNYSGLMNSQGNMVSFATTTNGWKVFTEVPIRVLMSEMRNLSVIFTVAGIALGVLSIIIGLFVARGITKPLDHIIGVMKNIENGDFTKTSEIKGENEIGKLSQGFNHMISTIRSLIKSSNQVGISVSDNTKNLNQLAKHSAETTAEIKAAANEIASGAMEQAHEVSEVQKIMQQFVNEINDVQSRLNIVKENSVQVHQVSSGAIEVVNELTEHANLSKLSSEKIKNETLLVEGKVSEIANFIKVIREISEQTNLLALNASIEAARAGDAGKGFAVVATEVRKLAENTNEATEKIAQIVTDIKKETSQMVKEVNEGMNIFDAQQTSVGNVNNVFQGILKSLDQTMNEFNTLYVSIQDMDQQKESTIRAIESIAAITQQAAASIEEITASIEEQAKSADQLKESAEVLAEEANHLNHSISKFKV</sequence>
<dbReference type="Pfam" id="PF00015">
    <property type="entry name" value="MCPsignal"/>
    <property type="match status" value="1"/>
</dbReference>
<evidence type="ECO:0000259" key="10">
    <source>
        <dbReference type="PROSITE" id="PS50885"/>
    </source>
</evidence>